<name>A0A820N2G4_9BILA</name>
<comment type="caution">
    <text evidence="2">The sequence shown here is derived from an EMBL/GenBank/DDBJ whole genome shotgun (WGS) entry which is preliminary data.</text>
</comment>
<accession>A0A820N2G4</accession>
<protein>
    <recommendedName>
        <fullName evidence="1">Dynein heavy chain AAA lid domain-containing protein</fullName>
    </recommendedName>
</protein>
<dbReference type="Proteomes" id="UP000663881">
    <property type="component" value="Unassembled WGS sequence"/>
</dbReference>
<dbReference type="InterPro" id="IPR042219">
    <property type="entry name" value="AAA_lid_11_sf"/>
</dbReference>
<evidence type="ECO:0000313" key="2">
    <source>
        <dbReference type="EMBL" id="CAF4382151.1"/>
    </source>
</evidence>
<dbReference type="InterPro" id="IPR026983">
    <property type="entry name" value="DHC"/>
</dbReference>
<evidence type="ECO:0000313" key="3">
    <source>
        <dbReference type="Proteomes" id="UP000663881"/>
    </source>
</evidence>
<dbReference type="Pfam" id="PF18198">
    <property type="entry name" value="AAA_lid_11"/>
    <property type="match status" value="1"/>
</dbReference>
<dbReference type="Gene3D" id="1.10.8.720">
    <property type="entry name" value="Region D6 of dynein motor"/>
    <property type="match status" value="1"/>
</dbReference>
<dbReference type="GO" id="GO:0045505">
    <property type="term" value="F:dynein intermediate chain binding"/>
    <property type="evidence" value="ECO:0007669"/>
    <property type="project" value="InterPro"/>
</dbReference>
<dbReference type="GO" id="GO:0051959">
    <property type="term" value="F:dynein light intermediate chain binding"/>
    <property type="evidence" value="ECO:0007669"/>
    <property type="project" value="InterPro"/>
</dbReference>
<dbReference type="InterPro" id="IPR041658">
    <property type="entry name" value="AAA_lid_11"/>
</dbReference>
<dbReference type="GO" id="GO:0030286">
    <property type="term" value="C:dynein complex"/>
    <property type="evidence" value="ECO:0007669"/>
    <property type="project" value="InterPro"/>
</dbReference>
<dbReference type="PANTHER" id="PTHR46961:SF19">
    <property type="entry name" value="DYNEIN HEAVY CHAIN 5, AXONEMAL"/>
    <property type="match status" value="1"/>
</dbReference>
<reference evidence="2" key="1">
    <citation type="submission" date="2021-02" db="EMBL/GenBank/DDBJ databases">
        <authorList>
            <person name="Nowell W R."/>
        </authorList>
    </citation>
    <scope>NUCLEOTIDE SEQUENCE</scope>
</reference>
<sequence>MISEVQYGGRVTDDFDKRLLKTYVKCWFRDEMFEPSFYFEDKTYRIPRMTRIEDVFDYIDTIPNYDSGKVFGLSPLANDRSF</sequence>
<gene>
    <name evidence="2" type="ORF">OKA104_LOCUS50415</name>
</gene>
<evidence type="ECO:0000259" key="1">
    <source>
        <dbReference type="Pfam" id="PF18198"/>
    </source>
</evidence>
<dbReference type="PANTHER" id="PTHR46961">
    <property type="entry name" value="DYNEIN HEAVY CHAIN 1, AXONEMAL-LIKE PROTEIN"/>
    <property type="match status" value="1"/>
</dbReference>
<feature type="domain" description="Dynein heavy chain AAA lid" evidence="1">
    <location>
        <begin position="1"/>
        <end position="75"/>
    </location>
</feature>
<dbReference type="GO" id="GO:0007018">
    <property type="term" value="P:microtubule-based movement"/>
    <property type="evidence" value="ECO:0007669"/>
    <property type="project" value="InterPro"/>
</dbReference>
<dbReference type="AlphaFoldDB" id="A0A820N2G4"/>
<proteinExistence type="predicted"/>
<organism evidence="2 3">
    <name type="scientific">Adineta steineri</name>
    <dbReference type="NCBI Taxonomy" id="433720"/>
    <lineage>
        <taxon>Eukaryota</taxon>
        <taxon>Metazoa</taxon>
        <taxon>Spiralia</taxon>
        <taxon>Gnathifera</taxon>
        <taxon>Rotifera</taxon>
        <taxon>Eurotatoria</taxon>
        <taxon>Bdelloidea</taxon>
        <taxon>Adinetida</taxon>
        <taxon>Adinetidae</taxon>
        <taxon>Adineta</taxon>
    </lineage>
</organism>
<dbReference type="EMBL" id="CAJOAY010025310">
    <property type="protein sequence ID" value="CAF4382151.1"/>
    <property type="molecule type" value="Genomic_DNA"/>
</dbReference>